<dbReference type="CDD" id="cd17535">
    <property type="entry name" value="REC_NarL-like"/>
    <property type="match status" value="1"/>
</dbReference>
<feature type="domain" description="Response regulatory" evidence="5">
    <location>
        <begin position="4"/>
        <end position="120"/>
    </location>
</feature>
<dbReference type="Gene3D" id="3.40.50.2300">
    <property type="match status" value="1"/>
</dbReference>
<organism evidence="6 7">
    <name type="scientific">Mucilaginibacter ginsenosidivorans</name>
    <dbReference type="NCBI Taxonomy" id="398053"/>
    <lineage>
        <taxon>Bacteria</taxon>
        <taxon>Pseudomonadati</taxon>
        <taxon>Bacteroidota</taxon>
        <taxon>Sphingobacteriia</taxon>
        <taxon>Sphingobacteriales</taxon>
        <taxon>Sphingobacteriaceae</taxon>
        <taxon>Mucilaginibacter</taxon>
    </lineage>
</organism>
<protein>
    <submittedName>
        <fullName evidence="6">Response regulator transcription factor</fullName>
    </submittedName>
</protein>
<evidence type="ECO:0000313" key="6">
    <source>
        <dbReference type="EMBL" id="QEC61829.1"/>
    </source>
</evidence>
<evidence type="ECO:0000256" key="2">
    <source>
        <dbReference type="ARBA" id="ARBA00023125"/>
    </source>
</evidence>
<dbReference type="RefSeq" id="WP_147030406.1">
    <property type="nucleotide sequence ID" value="NZ_CP042436.1"/>
</dbReference>
<dbReference type="PROSITE" id="PS00622">
    <property type="entry name" value="HTH_LUXR_1"/>
    <property type="match status" value="1"/>
</dbReference>
<dbReference type="SUPFAM" id="SSF46894">
    <property type="entry name" value="C-terminal effector domain of the bipartite response regulators"/>
    <property type="match status" value="1"/>
</dbReference>
<evidence type="ECO:0000259" key="4">
    <source>
        <dbReference type="PROSITE" id="PS50043"/>
    </source>
</evidence>
<dbReference type="SMART" id="SM00421">
    <property type="entry name" value="HTH_LUXR"/>
    <property type="match status" value="1"/>
</dbReference>
<dbReference type="PROSITE" id="PS50043">
    <property type="entry name" value="HTH_LUXR_2"/>
    <property type="match status" value="1"/>
</dbReference>
<feature type="domain" description="HTH luxR-type" evidence="4">
    <location>
        <begin position="143"/>
        <end position="207"/>
    </location>
</feature>
<gene>
    <name evidence="6" type="ORF">FRZ54_04250</name>
</gene>
<dbReference type="GO" id="GO:0000160">
    <property type="term" value="P:phosphorelay signal transduction system"/>
    <property type="evidence" value="ECO:0007669"/>
    <property type="project" value="InterPro"/>
</dbReference>
<dbReference type="PANTHER" id="PTHR43214">
    <property type="entry name" value="TWO-COMPONENT RESPONSE REGULATOR"/>
    <property type="match status" value="1"/>
</dbReference>
<dbReference type="PANTHER" id="PTHR43214:SF43">
    <property type="entry name" value="TWO-COMPONENT RESPONSE REGULATOR"/>
    <property type="match status" value="1"/>
</dbReference>
<dbReference type="OrthoDB" id="9797341at2"/>
<evidence type="ECO:0000256" key="3">
    <source>
        <dbReference type="PROSITE-ProRule" id="PRU00169"/>
    </source>
</evidence>
<dbReference type="InterPro" id="IPR001789">
    <property type="entry name" value="Sig_transdc_resp-reg_receiver"/>
</dbReference>
<dbReference type="GO" id="GO:0003677">
    <property type="term" value="F:DNA binding"/>
    <property type="evidence" value="ECO:0007669"/>
    <property type="project" value="UniProtKB-KW"/>
</dbReference>
<dbReference type="Proteomes" id="UP000321479">
    <property type="component" value="Chromosome"/>
</dbReference>
<dbReference type="InterPro" id="IPR000792">
    <property type="entry name" value="Tscrpt_reg_LuxR_C"/>
</dbReference>
<accession>A0A5B8US87</accession>
<evidence type="ECO:0000313" key="7">
    <source>
        <dbReference type="Proteomes" id="UP000321479"/>
    </source>
</evidence>
<dbReference type="AlphaFoldDB" id="A0A5B8US87"/>
<dbReference type="GO" id="GO:0006355">
    <property type="term" value="P:regulation of DNA-templated transcription"/>
    <property type="evidence" value="ECO:0007669"/>
    <property type="project" value="InterPro"/>
</dbReference>
<dbReference type="Pfam" id="PF00072">
    <property type="entry name" value="Response_reg"/>
    <property type="match status" value="1"/>
</dbReference>
<evidence type="ECO:0000256" key="1">
    <source>
        <dbReference type="ARBA" id="ARBA00022553"/>
    </source>
</evidence>
<dbReference type="PRINTS" id="PR00038">
    <property type="entry name" value="HTHLUXR"/>
</dbReference>
<dbReference type="EMBL" id="CP042436">
    <property type="protein sequence ID" value="QEC61829.1"/>
    <property type="molecule type" value="Genomic_DNA"/>
</dbReference>
<dbReference type="CDD" id="cd06170">
    <property type="entry name" value="LuxR_C_like"/>
    <property type="match status" value="1"/>
</dbReference>
<keyword evidence="1 3" id="KW-0597">Phosphoprotein</keyword>
<dbReference type="KEGG" id="mgin:FRZ54_04250"/>
<dbReference type="PROSITE" id="PS50110">
    <property type="entry name" value="RESPONSE_REGULATORY"/>
    <property type="match status" value="1"/>
</dbReference>
<proteinExistence type="predicted"/>
<dbReference type="Pfam" id="PF00196">
    <property type="entry name" value="GerE"/>
    <property type="match status" value="1"/>
</dbReference>
<dbReference type="InterPro" id="IPR058245">
    <property type="entry name" value="NreC/VraR/RcsB-like_REC"/>
</dbReference>
<dbReference type="SMART" id="SM00448">
    <property type="entry name" value="REC"/>
    <property type="match status" value="1"/>
</dbReference>
<dbReference type="SUPFAM" id="SSF52172">
    <property type="entry name" value="CheY-like"/>
    <property type="match status" value="1"/>
</dbReference>
<keyword evidence="2" id="KW-0238">DNA-binding</keyword>
<dbReference type="InterPro" id="IPR011006">
    <property type="entry name" value="CheY-like_superfamily"/>
</dbReference>
<evidence type="ECO:0000259" key="5">
    <source>
        <dbReference type="PROSITE" id="PS50110"/>
    </source>
</evidence>
<dbReference type="InterPro" id="IPR039420">
    <property type="entry name" value="WalR-like"/>
</dbReference>
<dbReference type="InterPro" id="IPR016032">
    <property type="entry name" value="Sig_transdc_resp-reg_C-effctor"/>
</dbReference>
<name>A0A5B8US87_9SPHI</name>
<keyword evidence="7" id="KW-1185">Reference proteome</keyword>
<feature type="modified residue" description="4-aspartylphosphate" evidence="3">
    <location>
        <position position="55"/>
    </location>
</feature>
<sequence>MLIKLGIIEDSLYLRDIYEKFFAKCDGFEIVFSLPDWKNLYQGKNVSSPDIILLDLALPSGNSLQFIHKIKQLFPYARIVVLSGMDDPESAQTALKNGAQGFLLKSSSMEFIKDALEKTYQGGTPLSPAIVNHLIELKTQQSAPGHDHGLTKRELDLCNLVITGMSNKMIAATMNIAFFTVNQHLKHIYKKLNINSKGELIAYLMKS</sequence>
<reference evidence="6 7" key="1">
    <citation type="journal article" date="2017" name="Curr. Microbiol.">
        <title>Mucilaginibacter ginsenosidivorans sp. nov., Isolated from Soil of Ginseng Field.</title>
        <authorList>
            <person name="Kim M.M."/>
            <person name="Siddiqi M.Z."/>
            <person name="Im W.T."/>
        </authorList>
    </citation>
    <scope>NUCLEOTIDE SEQUENCE [LARGE SCALE GENOMIC DNA]</scope>
    <source>
        <strain evidence="6 7">Gsoil 3017</strain>
    </source>
</reference>